<dbReference type="Gene3D" id="1.10.150.130">
    <property type="match status" value="1"/>
</dbReference>
<dbReference type="SUPFAM" id="SSF56349">
    <property type="entry name" value="DNA breaking-rejoining enzymes"/>
    <property type="match status" value="1"/>
</dbReference>
<reference evidence="7 8" key="1">
    <citation type="journal article" date="2019" name="Int. J. Syst. Evol. Microbiol.">
        <title>The Global Catalogue of Microorganisms (GCM) 10K type strain sequencing project: providing services to taxonomists for standard genome sequencing and annotation.</title>
        <authorList>
            <consortium name="The Broad Institute Genomics Platform"/>
            <consortium name="The Broad Institute Genome Sequencing Center for Infectious Disease"/>
            <person name="Wu L."/>
            <person name="Ma J."/>
        </authorList>
    </citation>
    <scope>NUCLEOTIDE SEQUENCE [LARGE SCALE GENOMIC DNA]</scope>
    <source>
        <strain evidence="7 8">CGMCC 1.10593</strain>
    </source>
</reference>
<evidence type="ECO:0000256" key="2">
    <source>
        <dbReference type="ARBA" id="ARBA00023125"/>
    </source>
</evidence>
<dbReference type="InterPro" id="IPR013762">
    <property type="entry name" value="Integrase-like_cat_sf"/>
</dbReference>
<organism evidence="7 8">
    <name type="scientific">Halohasta litorea</name>
    <dbReference type="NCBI Taxonomy" id="869891"/>
    <lineage>
        <taxon>Archaea</taxon>
        <taxon>Methanobacteriati</taxon>
        <taxon>Methanobacteriota</taxon>
        <taxon>Stenosarchaea group</taxon>
        <taxon>Halobacteria</taxon>
        <taxon>Halobacteriales</taxon>
        <taxon>Haloferacaceae</taxon>
        <taxon>Halohasta</taxon>
    </lineage>
</organism>
<feature type="domain" description="Core-binding (CB)" evidence="6">
    <location>
        <begin position="7"/>
        <end position="90"/>
    </location>
</feature>
<feature type="domain" description="Tyr recombinase" evidence="5">
    <location>
        <begin position="117"/>
        <end position="329"/>
    </location>
</feature>
<dbReference type="AlphaFoldDB" id="A0ABD6DAP0"/>
<name>A0ABD6DAP0_9EURY</name>
<dbReference type="GO" id="GO:0015074">
    <property type="term" value="P:DNA integration"/>
    <property type="evidence" value="ECO:0007669"/>
    <property type="project" value="UniProtKB-KW"/>
</dbReference>
<evidence type="ECO:0000259" key="6">
    <source>
        <dbReference type="PROSITE" id="PS51900"/>
    </source>
</evidence>
<keyword evidence="2 4" id="KW-0238">DNA-binding</keyword>
<protein>
    <submittedName>
        <fullName evidence="7">Tyrosine-type recombinase/integrase</fullName>
    </submittedName>
</protein>
<dbReference type="InterPro" id="IPR002104">
    <property type="entry name" value="Integrase_catalytic"/>
</dbReference>
<evidence type="ECO:0000256" key="1">
    <source>
        <dbReference type="ARBA" id="ARBA00022908"/>
    </source>
</evidence>
<dbReference type="CDD" id="cd00397">
    <property type="entry name" value="DNA_BRE_C"/>
    <property type="match status" value="1"/>
</dbReference>
<dbReference type="PANTHER" id="PTHR30349:SF41">
    <property type="entry name" value="INTEGRASE_RECOMBINASE PROTEIN MJ0367-RELATED"/>
    <property type="match status" value="1"/>
</dbReference>
<evidence type="ECO:0000313" key="8">
    <source>
        <dbReference type="Proteomes" id="UP001597052"/>
    </source>
</evidence>
<evidence type="ECO:0000313" key="7">
    <source>
        <dbReference type="EMBL" id="MFD1642194.1"/>
    </source>
</evidence>
<proteinExistence type="predicted"/>
<gene>
    <name evidence="7" type="ORF">ACFSBW_09955</name>
</gene>
<dbReference type="Gene3D" id="1.10.443.10">
    <property type="entry name" value="Intergrase catalytic core"/>
    <property type="match status" value="1"/>
</dbReference>
<dbReference type="InterPro" id="IPR044068">
    <property type="entry name" value="CB"/>
</dbReference>
<dbReference type="Pfam" id="PF00589">
    <property type="entry name" value="Phage_integrase"/>
    <property type="match status" value="1"/>
</dbReference>
<dbReference type="PROSITE" id="PS51898">
    <property type="entry name" value="TYR_RECOMBINASE"/>
    <property type="match status" value="1"/>
</dbReference>
<dbReference type="PANTHER" id="PTHR30349">
    <property type="entry name" value="PHAGE INTEGRASE-RELATED"/>
    <property type="match status" value="1"/>
</dbReference>
<dbReference type="InterPro" id="IPR010998">
    <property type="entry name" value="Integrase_recombinase_N"/>
</dbReference>
<comment type="caution">
    <text evidence="7">The sequence shown here is derived from an EMBL/GenBank/DDBJ whole genome shotgun (WGS) entry which is preliminary data.</text>
</comment>
<keyword evidence="3" id="KW-0233">DNA recombination</keyword>
<dbReference type="EMBL" id="JBHUDM010000002">
    <property type="protein sequence ID" value="MFD1642194.1"/>
    <property type="molecule type" value="Genomic_DNA"/>
</dbReference>
<evidence type="ECO:0000256" key="4">
    <source>
        <dbReference type="PROSITE-ProRule" id="PRU01248"/>
    </source>
</evidence>
<dbReference type="GO" id="GO:0006310">
    <property type="term" value="P:DNA recombination"/>
    <property type="evidence" value="ECO:0007669"/>
    <property type="project" value="UniProtKB-KW"/>
</dbReference>
<dbReference type="GO" id="GO:0003677">
    <property type="term" value="F:DNA binding"/>
    <property type="evidence" value="ECO:0007669"/>
    <property type="project" value="UniProtKB-UniRule"/>
</dbReference>
<dbReference type="Proteomes" id="UP001597052">
    <property type="component" value="Unassembled WGS sequence"/>
</dbReference>
<dbReference type="InterPro" id="IPR050090">
    <property type="entry name" value="Tyrosine_recombinase_XerCD"/>
</dbReference>
<keyword evidence="8" id="KW-1185">Reference proteome</keyword>
<dbReference type="InterPro" id="IPR011010">
    <property type="entry name" value="DNA_brk_join_enz"/>
</dbReference>
<accession>A0ABD6DAP0</accession>
<sequence>MSGLDPITPPEAIDLYLEHRRPEVAEKTLQNQQYRLARFREWTEEYDLENMNDLTGRKLHQYRTWRSDKIKRITLVNELRTLQKFLEFCASIDAVERGLREQVLIPTLEPGDEASDVELHTDRAEEILKYLKRFHYASRQHVIFALLWHTGIRLGTLQSMDVEDFDPDNRCIDVKHRPDGDTPLKNKDAAERSISVSKQYCEIIQDYIEHHRHPVTDDHGREPLITSEQGRLTATPIRRIVNRLTQPCHVGECPHDKDPDTCEYRHYENLANCPSSRSPHTIRRGSITHHLRKGAPQVVVEGRCNVSSDVLEKHYDERTDREKMEARREWLDDALHEEY</sequence>
<dbReference type="PROSITE" id="PS51900">
    <property type="entry name" value="CB"/>
    <property type="match status" value="1"/>
</dbReference>
<evidence type="ECO:0000256" key="3">
    <source>
        <dbReference type="ARBA" id="ARBA00023172"/>
    </source>
</evidence>
<keyword evidence="1" id="KW-0229">DNA integration</keyword>
<evidence type="ECO:0000259" key="5">
    <source>
        <dbReference type="PROSITE" id="PS51898"/>
    </source>
</evidence>
<dbReference type="RefSeq" id="WP_256395435.1">
    <property type="nucleotide sequence ID" value="NZ_JANHDJ010000002.1"/>
</dbReference>